<dbReference type="EMBL" id="JACCCV010000001">
    <property type="protein sequence ID" value="NYF50136.1"/>
    <property type="molecule type" value="Genomic_DNA"/>
</dbReference>
<name>A0A7Y9NIT5_9BACT</name>
<accession>A0A7Y9NIT5</accession>
<proteinExistence type="predicted"/>
<comment type="caution">
    <text evidence="2">The sequence shown here is derived from an EMBL/GenBank/DDBJ whole genome shotgun (WGS) entry which is preliminary data.</text>
</comment>
<reference evidence="2 3" key="1">
    <citation type="submission" date="2020-07" db="EMBL/GenBank/DDBJ databases">
        <title>Genomic Encyclopedia of Type Strains, Phase IV (KMG-V): Genome sequencing to study the core and pangenomes of soil and plant-associated prokaryotes.</title>
        <authorList>
            <person name="Whitman W."/>
        </authorList>
    </citation>
    <scope>NUCLEOTIDE SEQUENCE [LARGE SCALE GENOMIC DNA]</scope>
    <source>
        <strain evidence="2 3">M8UP30</strain>
    </source>
</reference>
<evidence type="ECO:0000313" key="3">
    <source>
        <dbReference type="Proteomes" id="UP000534186"/>
    </source>
</evidence>
<protein>
    <submittedName>
        <fullName evidence="2">Uncharacterized protein YdeI (YjbR/CyaY-like superfamily)</fullName>
    </submittedName>
</protein>
<evidence type="ECO:0000259" key="1">
    <source>
        <dbReference type="Pfam" id="PF08818"/>
    </source>
</evidence>
<feature type="domain" description="YdhG-like" evidence="1">
    <location>
        <begin position="22"/>
        <end position="116"/>
    </location>
</feature>
<dbReference type="Proteomes" id="UP000534186">
    <property type="component" value="Unassembled WGS sequence"/>
</dbReference>
<sequence length="211" mass="23600">MPAANFNARVDMYIAKSKPFAQPILEHLRELIHKSCPRVEETIKWSMPFFEYGGVILGNMAAFKEHCSFGFWGKEIGAVLTEAGIVQRGGMGTLGRITSIKDLPSDKQMLSLIRQATAFIDRGEYTSPMAARGKVVKAPKPAVETPEELTAALKKNKKAASVFAAFSPSCKREYTDWIADAKRPETREKRVATAVEWIAEGKQRNWKYQNC</sequence>
<dbReference type="AlphaFoldDB" id="A0A7Y9NIT5"/>
<organism evidence="2 3">
    <name type="scientific">Tunturiibacter lichenicola</name>
    <dbReference type="NCBI Taxonomy" id="2051959"/>
    <lineage>
        <taxon>Bacteria</taxon>
        <taxon>Pseudomonadati</taxon>
        <taxon>Acidobacteriota</taxon>
        <taxon>Terriglobia</taxon>
        <taxon>Terriglobales</taxon>
        <taxon>Acidobacteriaceae</taxon>
        <taxon>Tunturiibacter</taxon>
    </lineage>
</organism>
<dbReference type="Gene3D" id="3.90.1150.200">
    <property type="match status" value="1"/>
</dbReference>
<dbReference type="InterPro" id="IPR014922">
    <property type="entry name" value="YdhG-like"/>
</dbReference>
<dbReference type="Pfam" id="PF13376">
    <property type="entry name" value="OmdA"/>
    <property type="match status" value="1"/>
</dbReference>
<dbReference type="Pfam" id="PF08818">
    <property type="entry name" value="DUF1801"/>
    <property type="match status" value="1"/>
</dbReference>
<gene>
    <name evidence="2" type="ORF">HDF12_000501</name>
</gene>
<evidence type="ECO:0000313" key="2">
    <source>
        <dbReference type="EMBL" id="NYF50136.1"/>
    </source>
</evidence>
<dbReference type="SUPFAM" id="SSF159888">
    <property type="entry name" value="YdhG-like"/>
    <property type="match status" value="1"/>
</dbReference>